<organism evidence="2 3">
    <name type="scientific">Ramlibacter aurantiacus</name>
    <dbReference type="NCBI Taxonomy" id="2801330"/>
    <lineage>
        <taxon>Bacteria</taxon>
        <taxon>Pseudomonadati</taxon>
        <taxon>Pseudomonadota</taxon>
        <taxon>Betaproteobacteria</taxon>
        <taxon>Burkholderiales</taxon>
        <taxon>Comamonadaceae</taxon>
        <taxon>Ramlibacter</taxon>
    </lineage>
</organism>
<sequence>MNRWEWNCSASDPDLRVPQMAKAGSPLVRRLGEPPEQARSDAFHASST</sequence>
<evidence type="ECO:0000313" key="2">
    <source>
        <dbReference type="EMBL" id="MBL0422640.1"/>
    </source>
</evidence>
<proteinExistence type="predicted"/>
<accession>A0A936ZWZ5</accession>
<feature type="region of interest" description="Disordered" evidence="1">
    <location>
        <begin position="28"/>
        <end position="48"/>
    </location>
</feature>
<evidence type="ECO:0000256" key="1">
    <source>
        <dbReference type="SAM" id="MobiDB-lite"/>
    </source>
</evidence>
<comment type="caution">
    <text evidence="2">The sequence shown here is derived from an EMBL/GenBank/DDBJ whole genome shotgun (WGS) entry which is preliminary data.</text>
</comment>
<dbReference type="AlphaFoldDB" id="A0A936ZWZ5"/>
<keyword evidence="3" id="KW-1185">Reference proteome</keyword>
<name>A0A936ZWZ5_9BURK</name>
<protein>
    <submittedName>
        <fullName evidence="2">Uncharacterized protein</fullName>
    </submittedName>
</protein>
<dbReference type="Proteomes" id="UP000613011">
    <property type="component" value="Unassembled WGS sequence"/>
</dbReference>
<reference evidence="2" key="1">
    <citation type="submission" date="2021-01" db="EMBL/GenBank/DDBJ databases">
        <title>Ramlibacter sp. strain AW1 16S ribosomal RNA gene Genome sequencing and assembly.</title>
        <authorList>
            <person name="Kang M."/>
        </authorList>
    </citation>
    <scope>NUCLEOTIDE SEQUENCE</scope>
    <source>
        <strain evidence="2">AW1</strain>
    </source>
</reference>
<dbReference type="RefSeq" id="WP_201685752.1">
    <property type="nucleotide sequence ID" value="NZ_JAEQNA010000009.1"/>
</dbReference>
<feature type="compositionally biased region" description="Basic and acidic residues" evidence="1">
    <location>
        <begin position="30"/>
        <end position="42"/>
    </location>
</feature>
<evidence type="ECO:0000313" key="3">
    <source>
        <dbReference type="Proteomes" id="UP000613011"/>
    </source>
</evidence>
<gene>
    <name evidence="2" type="ORF">JI739_20065</name>
</gene>
<dbReference type="EMBL" id="JAEQNA010000009">
    <property type="protein sequence ID" value="MBL0422640.1"/>
    <property type="molecule type" value="Genomic_DNA"/>
</dbReference>